<gene>
    <name evidence="1" type="ORF">ABID49_001087</name>
</gene>
<accession>A0ABV2GA90</accession>
<proteinExistence type="predicted"/>
<evidence type="ECO:0000313" key="1">
    <source>
        <dbReference type="EMBL" id="MET3575203.1"/>
    </source>
</evidence>
<sequence>MEMETLNQWVKKLLPYMEGVRIDEIEIETLEDDPGSCMLVRRHSGEMIAEMVLDGEGELRFFSCFRATEFAPVVTLAPHMVRRIAEQFIRSVFNDDAKILGFSSVVDLDSIYSVDFVRKDMDGIELPNSGVSFSFWKDGRLLDMTNHMGPLILVNEEEAISPEAALDLFMANLHGELKISRYDGEIYVDGDNEFHLIYDFLTGTPDEVKMDGTVFSLAEELGYHQPEFERLPKERMTRTPLTAAIGADKMSLVYEEQLDGADYEVYSDRPELSKQDERLYEYDEPMEHAVKMISGHRSDRIYSAMRLPPENGTQTRSVGKGEAYEKALSVLFGEFPDADRLFRLRKEDPELYDDENGDLEVSGYQFIFDRFHGDLQIEDECVEIDIDAATGTVVRYDASERIGFCADALTSEAPIDIEAAKSLYMSNIRMRPVRARNENDGGAPVYELVYIPEFPAPGGHIHAVDAHSLEMWTVDTGALLEE</sequence>
<dbReference type="Proteomes" id="UP001549099">
    <property type="component" value="Unassembled WGS sequence"/>
</dbReference>
<reference evidence="1 2" key="1">
    <citation type="submission" date="2024-06" db="EMBL/GenBank/DDBJ databases">
        <title>Genomic Encyclopedia of Type Strains, Phase IV (KMG-IV): sequencing the most valuable type-strain genomes for metagenomic binning, comparative biology and taxonomic classification.</title>
        <authorList>
            <person name="Goeker M."/>
        </authorList>
    </citation>
    <scope>NUCLEOTIDE SEQUENCE [LARGE SCALE GENOMIC DNA]</scope>
    <source>
        <strain evidence="1 2">DSM 26128</strain>
    </source>
</reference>
<organism evidence="1 2">
    <name type="scientific">Bhargavaea ullalensis</name>
    <dbReference type="NCBI Taxonomy" id="1265685"/>
    <lineage>
        <taxon>Bacteria</taxon>
        <taxon>Bacillati</taxon>
        <taxon>Bacillota</taxon>
        <taxon>Bacilli</taxon>
        <taxon>Bacillales</taxon>
        <taxon>Caryophanaceae</taxon>
        <taxon>Bhargavaea</taxon>
    </lineage>
</organism>
<dbReference type="EMBL" id="JBEPLW010000004">
    <property type="protein sequence ID" value="MET3575203.1"/>
    <property type="molecule type" value="Genomic_DNA"/>
</dbReference>
<keyword evidence="2" id="KW-1185">Reference proteome</keyword>
<dbReference type="RefSeq" id="WP_376837236.1">
    <property type="nucleotide sequence ID" value="NZ_JBHLWY010000037.1"/>
</dbReference>
<comment type="caution">
    <text evidence="1">The sequence shown here is derived from an EMBL/GenBank/DDBJ whole genome shotgun (WGS) entry which is preliminary data.</text>
</comment>
<protein>
    <submittedName>
        <fullName evidence="1">Membrane protein YkoI</fullName>
    </submittedName>
</protein>
<evidence type="ECO:0000313" key="2">
    <source>
        <dbReference type="Proteomes" id="UP001549099"/>
    </source>
</evidence>
<name>A0ABV2GA90_9BACL</name>